<evidence type="ECO:0000256" key="1">
    <source>
        <dbReference type="SAM" id="SignalP"/>
    </source>
</evidence>
<feature type="domain" description="Peptidoglycan beta-N-acetylmuramidase NamZ C-terminal" evidence="3">
    <location>
        <begin position="253"/>
        <end position="389"/>
    </location>
</feature>
<feature type="chain" id="PRO_5047509091" evidence="1">
    <location>
        <begin position="24"/>
        <end position="390"/>
    </location>
</feature>
<dbReference type="InterPro" id="IPR048502">
    <property type="entry name" value="NamZ_N"/>
</dbReference>
<dbReference type="RefSeq" id="WP_263049925.1">
    <property type="nucleotide sequence ID" value="NZ_CP106735.1"/>
</dbReference>
<dbReference type="PIRSF" id="PIRSF016719">
    <property type="entry name" value="UCP016719"/>
    <property type="match status" value="1"/>
</dbReference>
<evidence type="ECO:0000313" key="4">
    <source>
        <dbReference type="EMBL" id="UXX78179.1"/>
    </source>
</evidence>
<dbReference type="InterPro" id="IPR008302">
    <property type="entry name" value="NamZ"/>
</dbReference>
<name>A0ABY6CW86_9BACT</name>
<keyword evidence="5" id="KW-1185">Reference proteome</keyword>
<dbReference type="PANTHER" id="PTHR42915:SF1">
    <property type="entry name" value="PEPTIDOGLYCAN BETA-N-ACETYLMURAMIDASE NAMZ"/>
    <property type="match status" value="1"/>
</dbReference>
<proteinExistence type="predicted"/>
<dbReference type="Pfam" id="PF07075">
    <property type="entry name" value="NamZ_N"/>
    <property type="match status" value="1"/>
</dbReference>
<protein>
    <submittedName>
        <fullName evidence="4">DUF1343 domain-containing protein</fullName>
    </submittedName>
</protein>
<dbReference type="Proteomes" id="UP001062165">
    <property type="component" value="Chromosome"/>
</dbReference>
<dbReference type="EMBL" id="CP106735">
    <property type="protein sequence ID" value="UXX78179.1"/>
    <property type="molecule type" value="Genomic_DNA"/>
</dbReference>
<organism evidence="4 5">
    <name type="scientific">Reichenbachiella carrageenanivorans</name>
    <dbReference type="NCBI Taxonomy" id="2979869"/>
    <lineage>
        <taxon>Bacteria</taxon>
        <taxon>Pseudomonadati</taxon>
        <taxon>Bacteroidota</taxon>
        <taxon>Cytophagia</taxon>
        <taxon>Cytophagales</taxon>
        <taxon>Reichenbachiellaceae</taxon>
        <taxon>Reichenbachiella</taxon>
    </lineage>
</organism>
<feature type="signal peptide" evidence="1">
    <location>
        <begin position="1"/>
        <end position="23"/>
    </location>
</feature>
<keyword evidence="1" id="KW-0732">Signal</keyword>
<dbReference type="Gene3D" id="3.90.1150.140">
    <property type="match status" value="1"/>
</dbReference>
<sequence>MIVKYFNHLAFTIACVLSWSCQAQPLQPLSIQTGAEQTNLYLPELEGKTVALLVNNTSKIGETHLLDTLLANGVQVTTIFAPEHGFRGDQSNGEKVLDGYDETTGLPIISLYGKNTKPKDGQLDNIDVVIYDIQDVGARFYTYISSMHYMMEACAENDIQLIILDRPNPNAHYIDGPVLEEAYASFVGMHPIPIVYGMTTGELALMILGEGWLKGADSLMLTIIPVQNWTHDTPYDLPIIPSPNLPNKQAIALYPSLCLFEGTSISVGRGTSFPFQTVGYPESSFGSFTFTPISIPAASKYPKFENKVCYGYDLRQVIVPNQIDLSYLIKCYEQMPDKSKYFNAFFTNLSGTKKLRKQIEDGWTEDAIRATWQSDLDLFKEKRKKYLLYE</sequence>
<reference evidence="4" key="1">
    <citation type="submission" date="2022-10" db="EMBL/GenBank/DDBJ databases">
        <title>Comparative genomics and taxonomic characterization of three novel marine species of genus Reichenbachiella exhibiting antioxidant and polysaccharide degradation activities.</title>
        <authorList>
            <person name="Muhammad N."/>
            <person name="Lee Y.-J."/>
            <person name="Ko J."/>
            <person name="Kim S.-G."/>
        </authorList>
    </citation>
    <scope>NUCLEOTIDE SEQUENCE</scope>
    <source>
        <strain evidence="4">Wsw4-B4</strain>
    </source>
</reference>
<evidence type="ECO:0000259" key="2">
    <source>
        <dbReference type="Pfam" id="PF07075"/>
    </source>
</evidence>
<gene>
    <name evidence="4" type="ORF">N7E81_12495</name>
</gene>
<accession>A0ABY6CW86</accession>
<dbReference type="Pfam" id="PF20732">
    <property type="entry name" value="NamZ_C"/>
    <property type="match status" value="1"/>
</dbReference>
<evidence type="ECO:0000259" key="3">
    <source>
        <dbReference type="Pfam" id="PF20732"/>
    </source>
</evidence>
<dbReference type="Gene3D" id="3.40.50.12170">
    <property type="entry name" value="Uncharacterised protein PF07075, DUF1343"/>
    <property type="match status" value="1"/>
</dbReference>
<dbReference type="PROSITE" id="PS51257">
    <property type="entry name" value="PROKAR_LIPOPROTEIN"/>
    <property type="match status" value="1"/>
</dbReference>
<dbReference type="PANTHER" id="PTHR42915">
    <property type="entry name" value="HYPOTHETICAL 460 KDA PROTEIN IN FEUA-SIGW INTERGENIC REGION [PRECURSOR]"/>
    <property type="match status" value="1"/>
</dbReference>
<dbReference type="InterPro" id="IPR048503">
    <property type="entry name" value="NamZ_C"/>
</dbReference>
<evidence type="ECO:0000313" key="5">
    <source>
        <dbReference type="Proteomes" id="UP001062165"/>
    </source>
</evidence>
<feature type="domain" description="Peptidoglycan beta-N-acetylmuramidase NamZ N-terminal" evidence="2">
    <location>
        <begin position="50"/>
        <end position="248"/>
    </location>
</feature>